<dbReference type="InterPro" id="IPR036188">
    <property type="entry name" value="FAD/NAD-bd_sf"/>
</dbReference>
<dbReference type="CDD" id="cd19946">
    <property type="entry name" value="GlpA-like_Fer2_BFD-like"/>
    <property type="match status" value="1"/>
</dbReference>
<dbReference type="Gene3D" id="3.50.50.60">
    <property type="entry name" value="FAD/NAD(P)-binding domain"/>
    <property type="match status" value="1"/>
</dbReference>
<name>A0A9D2P314_9FIRM</name>
<dbReference type="Pfam" id="PF01266">
    <property type="entry name" value="DAO"/>
    <property type="match status" value="1"/>
</dbReference>
<dbReference type="Gene3D" id="1.10.10.1100">
    <property type="entry name" value="BFD-like [2Fe-2S]-binding domain"/>
    <property type="match status" value="1"/>
</dbReference>
<dbReference type="InterPro" id="IPR007419">
    <property type="entry name" value="BFD-like_2Fe2S-bd_dom"/>
</dbReference>
<dbReference type="SUPFAM" id="SSF51905">
    <property type="entry name" value="FAD/NAD(P)-binding domain"/>
    <property type="match status" value="1"/>
</dbReference>
<dbReference type="PANTHER" id="PTHR42720">
    <property type="entry name" value="GLYCEROL-3-PHOSPHATE DEHYDROGENASE"/>
    <property type="match status" value="1"/>
</dbReference>
<accession>A0A9D2P314</accession>
<dbReference type="AlphaFoldDB" id="A0A9D2P314"/>
<gene>
    <name evidence="3" type="ORF">H9756_05725</name>
</gene>
<comment type="caution">
    <text evidence="3">The sequence shown here is derived from an EMBL/GenBank/DDBJ whole genome shotgun (WGS) entry which is preliminary data.</text>
</comment>
<dbReference type="InterPro" id="IPR052745">
    <property type="entry name" value="G3P_Oxidase/Oxidoreductase"/>
</dbReference>
<proteinExistence type="predicted"/>
<reference evidence="3" key="2">
    <citation type="submission" date="2021-04" db="EMBL/GenBank/DDBJ databases">
        <authorList>
            <person name="Gilroy R."/>
        </authorList>
    </citation>
    <scope>NUCLEOTIDE SEQUENCE</scope>
    <source>
        <strain evidence="3">CHK165-2605</strain>
    </source>
</reference>
<evidence type="ECO:0000259" key="2">
    <source>
        <dbReference type="Pfam" id="PF04324"/>
    </source>
</evidence>
<organism evidence="3 4">
    <name type="scientific">Candidatus Mediterraneibacter gallistercoris</name>
    <dbReference type="NCBI Taxonomy" id="2838671"/>
    <lineage>
        <taxon>Bacteria</taxon>
        <taxon>Bacillati</taxon>
        <taxon>Bacillota</taxon>
        <taxon>Clostridia</taxon>
        <taxon>Lachnospirales</taxon>
        <taxon>Lachnospiraceae</taxon>
        <taxon>Mediterraneibacter</taxon>
    </lineage>
</organism>
<evidence type="ECO:0000313" key="4">
    <source>
        <dbReference type="Proteomes" id="UP000823895"/>
    </source>
</evidence>
<dbReference type="Proteomes" id="UP000823895">
    <property type="component" value="Unassembled WGS sequence"/>
</dbReference>
<reference evidence="3" key="1">
    <citation type="journal article" date="2021" name="PeerJ">
        <title>Extensive microbial diversity within the chicken gut microbiome revealed by metagenomics and culture.</title>
        <authorList>
            <person name="Gilroy R."/>
            <person name="Ravi A."/>
            <person name="Getino M."/>
            <person name="Pursley I."/>
            <person name="Horton D.L."/>
            <person name="Alikhan N.F."/>
            <person name="Baker D."/>
            <person name="Gharbi K."/>
            <person name="Hall N."/>
            <person name="Watson M."/>
            <person name="Adriaenssens E.M."/>
            <person name="Foster-Nyarko E."/>
            <person name="Jarju S."/>
            <person name="Secka A."/>
            <person name="Antonio M."/>
            <person name="Oren A."/>
            <person name="Chaudhuri R.R."/>
            <person name="La Ragione R."/>
            <person name="Hildebrand F."/>
            <person name="Pallen M.J."/>
        </authorList>
    </citation>
    <scope>NUCLEOTIDE SEQUENCE</scope>
    <source>
        <strain evidence="3">CHK165-2605</strain>
    </source>
</reference>
<dbReference type="InterPro" id="IPR006076">
    <property type="entry name" value="FAD-dep_OxRdtase"/>
</dbReference>
<dbReference type="Gene3D" id="3.30.9.10">
    <property type="entry name" value="D-Amino Acid Oxidase, subunit A, domain 2"/>
    <property type="match status" value="1"/>
</dbReference>
<dbReference type="EMBL" id="DWWI01000119">
    <property type="protein sequence ID" value="HJC43165.1"/>
    <property type="molecule type" value="Genomic_DNA"/>
</dbReference>
<feature type="domain" description="FAD dependent oxidoreductase" evidence="1">
    <location>
        <begin position="3"/>
        <end position="351"/>
    </location>
</feature>
<protein>
    <submittedName>
        <fullName evidence="3">NAD(P)/FAD-dependent oxidoreductase</fullName>
    </submittedName>
</protein>
<evidence type="ECO:0000313" key="3">
    <source>
        <dbReference type="EMBL" id="HJC43165.1"/>
    </source>
</evidence>
<feature type="domain" description="BFD-like [2Fe-2S]-binding" evidence="2">
    <location>
        <begin position="397"/>
        <end position="451"/>
    </location>
</feature>
<evidence type="ECO:0000259" key="1">
    <source>
        <dbReference type="Pfam" id="PF01266"/>
    </source>
</evidence>
<dbReference type="InterPro" id="IPR041854">
    <property type="entry name" value="BFD-like_2Fe2S-bd_dom_sf"/>
</dbReference>
<dbReference type="Pfam" id="PF04324">
    <property type="entry name" value="Fer2_BFD"/>
    <property type="match status" value="1"/>
</dbReference>
<sequence>MYDVIIIGGGVSGAASARELSRYKVRACVLEKEEDFCCGTSKANSAIAHAGYDAEPGSLMAKLNVRGNEMMEQLSKDLDFPFQRIGSLVICLSEEEMPGLQKLYDKGIANGVKGLKILNREEVLEMEPNITDNVYAALYAPTAGIVCPFNLNIALAENAYTNGIEFRFNTEVQNIRKIDGGYELCTNQGTFRTKYVVNAAGVYADKFHNMVSEKKIHITPRRGDYCLLDKSAGTHVSRTIFSLPTKYGKGVLVTPTVHGNLLVGPTAIDIENKEGTNTTREGLDEVITKAGQNVKNLPMRQVITSFAGLRAHEDGTEFIIGEPEDARGFIDCAGIESPGLTSCPAIGEMVAGILQEKLGLEKKDNFIATRKGILDPDTLTREERAELIQREPAYGNIICRCEMITEGEILDAIRRPLGARSLDGVKRRTRAGMGRCQSGFCSPRTMEILARELHVSMADITKSGGKSRLVVGTNKDTL</sequence>
<dbReference type="PANTHER" id="PTHR42720:SF1">
    <property type="entry name" value="GLYCEROL 3-PHOSPHATE OXIDASE"/>
    <property type="match status" value="1"/>
</dbReference>